<evidence type="ECO:0000256" key="3">
    <source>
        <dbReference type="ARBA" id="ARBA00023163"/>
    </source>
</evidence>
<dbReference type="InterPro" id="IPR037923">
    <property type="entry name" value="HTH-like"/>
</dbReference>
<dbReference type="GO" id="GO:0043565">
    <property type="term" value="F:sequence-specific DNA binding"/>
    <property type="evidence" value="ECO:0007669"/>
    <property type="project" value="InterPro"/>
</dbReference>
<dbReference type="OrthoDB" id="931734at2"/>
<dbReference type="RefSeq" id="WP_089912464.1">
    <property type="nucleotide sequence ID" value="NZ_FOBB01000003.1"/>
</dbReference>
<sequence length="285" mass="32626">MRIQELAAARHMQDLAFDIRELHAQIFMLNNSYRNPYHMMVWVTGGEGVMNIDGTLYTIAPGQLLLMAAGQMYQVLNNHLLRGYVLSFSDAFWERTPASARNCKATLFNNARLQQLLVLDDDAGASLTKLMQHLLEEYQADSYSNKPDVLAAFLKIIIIKAANLRSLLTISTHNHDYRLYQRFLELVNQEYHQQHNVAAYAKKLGLTTRKLTEVCKQYGGEGAKELINHRLIVEAQRLLQFSEQPIKEISFSLNFATPYQFSNFFKKNTSQSPAAYKKQFAEIGI</sequence>
<evidence type="ECO:0000313" key="6">
    <source>
        <dbReference type="Proteomes" id="UP000198984"/>
    </source>
</evidence>
<keyword evidence="3" id="KW-0804">Transcription</keyword>
<dbReference type="Pfam" id="PF12833">
    <property type="entry name" value="HTH_18"/>
    <property type="match status" value="1"/>
</dbReference>
<dbReference type="SMART" id="SM00342">
    <property type="entry name" value="HTH_ARAC"/>
    <property type="match status" value="1"/>
</dbReference>
<dbReference type="InterPro" id="IPR018060">
    <property type="entry name" value="HTH_AraC"/>
</dbReference>
<evidence type="ECO:0000256" key="2">
    <source>
        <dbReference type="ARBA" id="ARBA00023125"/>
    </source>
</evidence>
<gene>
    <name evidence="5" type="ORF">SAMN04488505_103164</name>
</gene>
<evidence type="ECO:0000256" key="1">
    <source>
        <dbReference type="ARBA" id="ARBA00023015"/>
    </source>
</evidence>
<reference evidence="5 6" key="1">
    <citation type="submission" date="2016-10" db="EMBL/GenBank/DDBJ databases">
        <authorList>
            <person name="de Groot N.N."/>
        </authorList>
    </citation>
    <scope>NUCLEOTIDE SEQUENCE [LARGE SCALE GENOMIC DNA]</scope>
    <source>
        <strain evidence="5 6">DSM 21039</strain>
    </source>
</reference>
<dbReference type="PROSITE" id="PS01124">
    <property type="entry name" value="HTH_ARAC_FAMILY_2"/>
    <property type="match status" value="1"/>
</dbReference>
<dbReference type="PANTHER" id="PTHR43280">
    <property type="entry name" value="ARAC-FAMILY TRANSCRIPTIONAL REGULATOR"/>
    <property type="match status" value="1"/>
</dbReference>
<organism evidence="5 6">
    <name type="scientific">Chitinophaga rupis</name>
    <dbReference type="NCBI Taxonomy" id="573321"/>
    <lineage>
        <taxon>Bacteria</taxon>
        <taxon>Pseudomonadati</taxon>
        <taxon>Bacteroidota</taxon>
        <taxon>Chitinophagia</taxon>
        <taxon>Chitinophagales</taxon>
        <taxon>Chitinophagaceae</taxon>
        <taxon>Chitinophaga</taxon>
    </lineage>
</organism>
<keyword evidence="6" id="KW-1185">Reference proteome</keyword>
<evidence type="ECO:0000313" key="5">
    <source>
        <dbReference type="EMBL" id="SEM02452.1"/>
    </source>
</evidence>
<dbReference type="SUPFAM" id="SSF46689">
    <property type="entry name" value="Homeodomain-like"/>
    <property type="match status" value="1"/>
</dbReference>
<feature type="domain" description="HTH araC/xylS-type" evidence="4">
    <location>
        <begin position="181"/>
        <end position="279"/>
    </location>
</feature>
<accession>A0A1H7UZS9</accession>
<keyword evidence="2 5" id="KW-0238">DNA-binding</keyword>
<protein>
    <submittedName>
        <fullName evidence="5">AraC-type DNA-binding protein</fullName>
    </submittedName>
</protein>
<dbReference type="Gene3D" id="1.10.10.60">
    <property type="entry name" value="Homeodomain-like"/>
    <property type="match status" value="1"/>
</dbReference>
<dbReference type="InterPro" id="IPR009057">
    <property type="entry name" value="Homeodomain-like_sf"/>
</dbReference>
<dbReference type="EMBL" id="FOBB01000003">
    <property type="protein sequence ID" value="SEM02452.1"/>
    <property type="molecule type" value="Genomic_DNA"/>
</dbReference>
<dbReference type="SUPFAM" id="SSF51215">
    <property type="entry name" value="Regulatory protein AraC"/>
    <property type="match status" value="1"/>
</dbReference>
<proteinExistence type="predicted"/>
<evidence type="ECO:0000259" key="4">
    <source>
        <dbReference type="PROSITE" id="PS01124"/>
    </source>
</evidence>
<dbReference type="STRING" id="573321.SAMN04488505_103164"/>
<dbReference type="PANTHER" id="PTHR43280:SF32">
    <property type="entry name" value="TRANSCRIPTIONAL REGULATORY PROTEIN"/>
    <property type="match status" value="1"/>
</dbReference>
<dbReference type="Proteomes" id="UP000198984">
    <property type="component" value="Unassembled WGS sequence"/>
</dbReference>
<dbReference type="GO" id="GO:0003700">
    <property type="term" value="F:DNA-binding transcription factor activity"/>
    <property type="evidence" value="ECO:0007669"/>
    <property type="project" value="InterPro"/>
</dbReference>
<keyword evidence="1" id="KW-0805">Transcription regulation</keyword>
<name>A0A1H7UZS9_9BACT</name>
<dbReference type="AlphaFoldDB" id="A0A1H7UZS9"/>